<proteinExistence type="predicted"/>
<accession>A0AAU7J8F5</accession>
<feature type="region of interest" description="Disordered" evidence="1">
    <location>
        <begin position="1"/>
        <end position="27"/>
    </location>
</feature>
<reference evidence="2" key="2">
    <citation type="submission" date="2024-06" db="EMBL/GenBank/DDBJ databases">
        <title>Novel bacteriophage MK21 infecting Xanthomonas citri.</title>
        <authorList>
            <person name="Song S.-H."/>
            <person name="Lee A.H."/>
            <person name="Choi K.-M."/>
            <person name="Oh D."/>
            <person name="Park J.-G."/>
        </authorList>
    </citation>
    <scope>NUCLEOTIDE SEQUENCE</scope>
</reference>
<organism evidence="2">
    <name type="scientific">Xanthomonas phage MK21</name>
    <dbReference type="NCBI Taxonomy" id="3148942"/>
    <lineage>
        <taxon>Viruses</taxon>
        <taxon>Duplodnaviria</taxon>
        <taxon>Heunggongvirae</taxon>
        <taxon>Uroviricota</taxon>
        <taxon>Caudoviricetes</taxon>
    </lineage>
</organism>
<evidence type="ECO:0000313" key="2">
    <source>
        <dbReference type="EMBL" id="XBN74711.1"/>
    </source>
</evidence>
<name>A0AAU7J8F5_9CAUD</name>
<sequence>MLNNDIPRPGRGGKRPGAGRPKGSVQGKHTVVEADLAMLELLRQVALGRIQIDAVQLKAAIAAVGYESSKQGDIGKKQLAQDVAEEISAAFPVTPPPMRIVK</sequence>
<evidence type="ECO:0008006" key="3">
    <source>
        <dbReference type="Google" id="ProtNLM"/>
    </source>
</evidence>
<dbReference type="EMBL" id="PP780467">
    <property type="protein sequence ID" value="XBN74711.1"/>
    <property type="molecule type" value="Genomic_DNA"/>
</dbReference>
<reference evidence="2" key="1">
    <citation type="submission" date="2024-05" db="EMBL/GenBank/DDBJ databases">
        <authorList>
            <person name="Kwon M."/>
            <person name="Moon K."/>
        </authorList>
    </citation>
    <scope>NUCLEOTIDE SEQUENCE</scope>
</reference>
<protein>
    <recommendedName>
        <fullName evidence="3">Terminase small subunit</fullName>
    </recommendedName>
</protein>
<evidence type="ECO:0000256" key="1">
    <source>
        <dbReference type="SAM" id="MobiDB-lite"/>
    </source>
</evidence>